<dbReference type="Pfam" id="PF12698">
    <property type="entry name" value="ABC2_membrane_3"/>
    <property type="match status" value="1"/>
</dbReference>
<dbReference type="Pfam" id="PF00005">
    <property type="entry name" value="ABC_tran"/>
    <property type="match status" value="1"/>
</dbReference>
<accession>A0ABN7B220</accession>
<keyword evidence="4" id="KW-0067">ATP-binding</keyword>
<dbReference type="PANTHER" id="PTHR43038:SF5">
    <property type="entry name" value="RE14039P"/>
    <property type="match status" value="1"/>
</dbReference>
<evidence type="ECO:0000256" key="5">
    <source>
        <dbReference type="ARBA" id="ARBA00022989"/>
    </source>
</evidence>
<organism evidence="9 10">
    <name type="scientific">Nesidiocoris tenuis</name>
    <dbReference type="NCBI Taxonomy" id="355587"/>
    <lineage>
        <taxon>Eukaryota</taxon>
        <taxon>Metazoa</taxon>
        <taxon>Ecdysozoa</taxon>
        <taxon>Arthropoda</taxon>
        <taxon>Hexapoda</taxon>
        <taxon>Insecta</taxon>
        <taxon>Pterygota</taxon>
        <taxon>Neoptera</taxon>
        <taxon>Paraneoptera</taxon>
        <taxon>Hemiptera</taxon>
        <taxon>Heteroptera</taxon>
        <taxon>Panheteroptera</taxon>
        <taxon>Cimicomorpha</taxon>
        <taxon>Miridae</taxon>
        <taxon>Dicyphina</taxon>
        <taxon>Nesidiocoris</taxon>
    </lineage>
</organism>
<protein>
    <recommendedName>
        <fullName evidence="8">ABC transporter domain-containing protein</fullName>
    </recommendedName>
</protein>
<name>A0ABN7B220_9HEMI</name>
<dbReference type="PROSITE" id="PS50893">
    <property type="entry name" value="ABC_TRANSPORTER_2"/>
    <property type="match status" value="1"/>
</dbReference>
<dbReference type="Proteomes" id="UP001307889">
    <property type="component" value="Chromosome 9"/>
</dbReference>
<dbReference type="CDD" id="cd03230">
    <property type="entry name" value="ABC_DR_subfamily_A"/>
    <property type="match status" value="1"/>
</dbReference>
<evidence type="ECO:0000256" key="4">
    <source>
        <dbReference type="ARBA" id="ARBA00022840"/>
    </source>
</evidence>
<evidence type="ECO:0000313" key="10">
    <source>
        <dbReference type="Proteomes" id="UP001307889"/>
    </source>
</evidence>
<evidence type="ECO:0000256" key="3">
    <source>
        <dbReference type="ARBA" id="ARBA00022741"/>
    </source>
</evidence>
<gene>
    <name evidence="9" type="ORF">NTJ_11104</name>
</gene>
<feature type="transmembrane region" description="Helical" evidence="7">
    <location>
        <begin position="598"/>
        <end position="620"/>
    </location>
</feature>
<evidence type="ECO:0000256" key="2">
    <source>
        <dbReference type="ARBA" id="ARBA00022692"/>
    </source>
</evidence>
<keyword evidence="3" id="KW-0547">Nucleotide-binding</keyword>
<keyword evidence="6 7" id="KW-0472">Membrane</keyword>
<dbReference type="SMART" id="SM00382">
    <property type="entry name" value="AAA"/>
    <property type="match status" value="1"/>
</dbReference>
<dbReference type="EMBL" id="AP028917">
    <property type="protein sequence ID" value="BES98288.1"/>
    <property type="molecule type" value="Genomic_DNA"/>
</dbReference>
<comment type="subcellular location">
    <subcellularLocation>
        <location evidence="1">Membrane</location>
        <topology evidence="1">Multi-pass membrane protein</topology>
    </subcellularLocation>
</comment>
<reference evidence="9 10" key="1">
    <citation type="submission" date="2023-09" db="EMBL/GenBank/DDBJ databases">
        <title>Nesidiocoris tenuis whole genome shotgun sequence.</title>
        <authorList>
            <person name="Shibata T."/>
            <person name="Shimoda M."/>
            <person name="Kobayashi T."/>
            <person name="Uehara T."/>
        </authorList>
    </citation>
    <scope>NUCLEOTIDE SEQUENCE [LARGE SCALE GENOMIC DNA]</scope>
    <source>
        <strain evidence="9 10">Japan</strain>
    </source>
</reference>
<dbReference type="InterPro" id="IPR003439">
    <property type="entry name" value="ABC_transporter-like_ATP-bd"/>
</dbReference>
<evidence type="ECO:0000259" key="8">
    <source>
        <dbReference type="PROSITE" id="PS50893"/>
    </source>
</evidence>
<feature type="domain" description="ABC transporter" evidence="8">
    <location>
        <begin position="12"/>
        <end position="234"/>
    </location>
</feature>
<dbReference type="InterPro" id="IPR013525">
    <property type="entry name" value="ABC2_TM"/>
</dbReference>
<evidence type="ECO:0000256" key="6">
    <source>
        <dbReference type="ARBA" id="ARBA00023136"/>
    </source>
</evidence>
<evidence type="ECO:0000256" key="7">
    <source>
        <dbReference type="SAM" id="Phobius"/>
    </source>
</evidence>
<dbReference type="InterPro" id="IPR027417">
    <property type="entry name" value="P-loop_NTPase"/>
</dbReference>
<sequence>MTTMNGNQPPAIRVRGAYKTYDGRSYVLRGLNMTVSQGTIYGLLGPSGCGKSTLLNAIVGLVGLEAGEISTSMETKSDLGFMPQQMALYERMNTFETLSYYGNIAGMSDEEIKKRSDYLIKFLEIPTAVKDNISLSGGQRRRLSLAAALINNPPVIVLDEPTVGVDPLLRQSIWSYLIHLTEKENKTVVITTHYIEETSQAHKIGLMRSGVLISEDTPKNLLSQNNSRSLEETFMRLSHLQECDKLHDEKTDEVIRHNTYEKPSKPAFTEKSKSFKSKRFKAEIMKNFLFVKRDFIVILFTVLVPITTILCAHFAEHGEPSPYRLGVVNEEFPSGSNACERWQLPKNESCDFANLSCRFLKNLETKQIFPVELASKEQGLIMVRRAEIWGIIRFPRNYSEALERRTALQPINDNPDKDKIIDSSTVDVWLDESNVIIDYLLKLHLYDVILDTLADVYNKCGWPLRVVQLPIKMEPVYLSQRLDTFELDPRDSVLPVMIIVLMFTMPMLYGIAVFMEERLCGACARSIVAGVTPFEMMISHLVVQMIIHTLQMASASLMMYGFLGYDIRNIPITLTLVFTQGFPGIAFSFFLPLVVNSLIAVGIICTGFVFLCVTVSGAIWPVEGFHPLLRSLIWLNPMRYSSTATFHSSYKGWGLEEPTILYGFGSLLSWTVIFVIAIYLAIVLSKNRVFLGKNA</sequence>
<keyword evidence="5 7" id="KW-1133">Transmembrane helix</keyword>
<feature type="transmembrane region" description="Helical" evidence="7">
    <location>
        <begin position="570"/>
        <end position="591"/>
    </location>
</feature>
<keyword evidence="2 7" id="KW-0812">Transmembrane</keyword>
<feature type="transmembrane region" description="Helical" evidence="7">
    <location>
        <begin position="295"/>
        <end position="315"/>
    </location>
</feature>
<keyword evidence="10" id="KW-1185">Reference proteome</keyword>
<dbReference type="InterPro" id="IPR003593">
    <property type="entry name" value="AAA+_ATPase"/>
</dbReference>
<dbReference type="SUPFAM" id="SSF52540">
    <property type="entry name" value="P-loop containing nucleoside triphosphate hydrolases"/>
    <property type="match status" value="1"/>
</dbReference>
<evidence type="ECO:0000313" key="9">
    <source>
        <dbReference type="EMBL" id="BES98288.1"/>
    </source>
</evidence>
<dbReference type="PANTHER" id="PTHR43038">
    <property type="entry name" value="ATP-BINDING CASSETTE, SUB-FAMILY H, MEMBER 1"/>
    <property type="match status" value="1"/>
</dbReference>
<feature type="transmembrane region" description="Helical" evidence="7">
    <location>
        <begin position="493"/>
        <end position="515"/>
    </location>
</feature>
<dbReference type="InterPro" id="IPR017871">
    <property type="entry name" value="ABC_transporter-like_CS"/>
</dbReference>
<feature type="transmembrane region" description="Helical" evidence="7">
    <location>
        <begin position="527"/>
        <end position="550"/>
    </location>
</feature>
<proteinExistence type="predicted"/>
<dbReference type="Gene3D" id="3.40.50.300">
    <property type="entry name" value="P-loop containing nucleotide triphosphate hydrolases"/>
    <property type="match status" value="1"/>
</dbReference>
<evidence type="ECO:0000256" key="1">
    <source>
        <dbReference type="ARBA" id="ARBA00004141"/>
    </source>
</evidence>
<feature type="transmembrane region" description="Helical" evidence="7">
    <location>
        <begin position="660"/>
        <end position="684"/>
    </location>
</feature>
<dbReference type="PROSITE" id="PS00211">
    <property type="entry name" value="ABC_TRANSPORTER_1"/>
    <property type="match status" value="1"/>
</dbReference>